<dbReference type="InterPro" id="IPR036157">
    <property type="entry name" value="dUTPase-like_sf"/>
</dbReference>
<dbReference type="PANTHER" id="PTHR11241:SF0">
    <property type="entry name" value="DEOXYURIDINE 5'-TRIPHOSPHATE NUCLEOTIDOHYDROLASE"/>
    <property type="match status" value="1"/>
</dbReference>
<evidence type="ECO:0000256" key="6">
    <source>
        <dbReference type="SAM" id="MobiDB-lite"/>
    </source>
</evidence>
<evidence type="ECO:0000259" key="7">
    <source>
        <dbReference type="Pfam" id="PF00692"/>
    </source>
</evidence>
<evidence type="ECO:0000256" key="4">
    <source>
        <dbReference type="ARBA" id="ARBA00023080"/>
    </source>
</evidence>
<evidence type="ECO:0000256" key="3">
    <source>
        <dbReference type="ARBA" id="ARBA00022801"/>
    </source>
</evidence>
<feature type="domain" description="dUTPase-like" evidence="7">
    <location>
        <begin position="169"/>
        <end position="261"/>
    </location>
</feature>
<dbReference type="EC" id="3.6.1.23" evidence="5"/>
<accession>A0A4Y2LRJ4</accession>
<dbReference type="InterPro" id="IPR033704">
    <property type="entry name" value="dUTPase_trimeric"/>
</dbReference>
<evidence type="ECO:0000313" key="9">
    <source>
        <dbReference type="Proteomes" id="UP000499080"/>
    </source>
</evidence>
<feature type="compositionally biased region" description="Basic and acidic residues" evidence="6">
    <location>
        <begin position="271"/>
        <end position="285"/>
    </location>
</feature>
<organism evidence="8 9">
    <name type="scientific">Araneus ventricosus</name>
    <name type="common">Orbweaver spider</name>
    <name type="synonym">Epeira ventricosa</name>
    <dbReference type="NCBI Taxonomy" id="182803"/>
    <lineage>
        <taxon>Eukaryota</taxon>
        <taxon>Metazoa</taxon>
        <taxon>Ecdysozoa</taxon>
        <taxon>Arthropoda</taxon>
        <taxon>Chelicerata</taxon>
        <taxon>Arachnida</taxon>
        <taxon>Araneae</taxon>
        <taxon>Araneomorphae</taxon>
        <taxon>Entelegynae</taxon>
        <taxon>Araneoidea</taxon>
        <taxon>Araneidae</taxon>
        <taxon>Araneus</taxon>
    </lineage>
</organism>
<reference evidence="8 9" key="1">
    <citation type="journal article" date="2019" name="Sci. Rep.">
        <title>Orb-weaving spider Araneus ventricosus genome elucidates the spidroin gene catalogue.</title>
        <authorList>
            <person name="Kono N."/>
            <person name="Nakamura H."/>
            <person name="Ohtoshi R."/>
            <person name="Moran D.A.P."/>
            <person name="Shinohara A."/>
            <person name="Yoshida Y."/>
            <person name="Fujiwara M."/>
            <person name="Mori M."/>
            <person name="Tomita M."/>
            <person name="Arakawa K."/>
        </authorList>
    </citation>
    <scope>NUCLEOTIDE SEQUENCE [LARGE SCALE GENOMIC DNA]</scope>
</reference>
<name>A0A4Y2LRJ4_ARAVE</name>
<comment type="similarity">
    <text evidence="2 5">Belongs to the dUTPase family.</text>
</comment>
<dbReference type="PANTHER" id="PTHR11241">
    <property type="entry name" value="DEOXYURIDINE 5'-TRIPHOSPHATE NUCLEOTIDOHYDROLASE"/>
    <property type="match status" value="1"/>
</dbReference>
<keyword evidence="4 5" id="KW-0546">Nucleotide metabolism</keyword>
<evidence type="ECO:0000256" key="2">
    <source>
        <dbReference type="ARBA" id="ARBA00006581"/>
    </source>
</evidence>
<dbReference type="EMBL" id="BGPR01006177">
    <property type="protein sequence ID" value="GBN16690.1"/>
    <property type="molecule type" value="Genomic_DNA"/>
</dbReference>
<feature type="region of interest" description="Disordered" evidence="6">
    <location>
        <begin position="102"/>
        <end position="127"/>
    </location>
</feature>
<gene>
    <name evidence="8" type="ORF">AVEN_224694_1</name>
</gene>
<keyword evidence="5" id="KW-0460">Magnesium</keyword>
<feature type="region of interest" description="Disordered" evidence="6">
    <location>
        <begin position="271"/>
        <end position="293"/>
    </location>
</feature>
<dbReference type="CDD" id="cd07557">
    <property type="entry name" value="trimeric_dUTPase"/>
    <property type="match status" value="1"/>
</dbReference>
<dbReference type="Proteomes" id="UP000499080">
    <property type="component" value="Unassembled WGS sequence"/>
</dbReference>
<evidence type="ECO:0000256" key="1">
    <source>
        <dbReference type="ARBA" id="ARBA00005142"/>
    </source>
</evidence>
<dbReference type="AlphaFoldDB" id="A0A4Y2LRJ4"/>
<sequence length="293" mass="34778">MNFAGRPFTYNPYGWGHCHQYFDWEPRYPDWRHNYFNPYYHNYMPRQQQWPQYSNYMPYQPNWSQYSDYMPHQQNWYEYPDYMPYQPNAHMENRMSFVRRPASGSHNYTPKKKSSKNEKSVKPCSRKEPKNVLKQVHYKLTRPIAIEPSVSNTESPFINLHFPSRGVGMTIPAGEWVKINTHVVFKLPKGMTAWIVDKSLGNLCNKLKVETMLIDSRNRDEICINLYNMSEEQVEIFPGETIAQMLVQAAHFVKLNKVKRIRGYKESKKEQLRENQTVKKDEEKAGGASCEIL</sequence>
<dbReference type="Gene3D" id="2.70.40.10">
    <property type="match status" value="1"/>
</dbReference>
<comment type="cofactor">
    <cofactor evidence="5">
        <name>Mg(2+)</name>
        <dbReference type="ChEBI" id="CHEBI:18420"/>
    </cofactor>
</comment>
<protein>
    <recommendedName>
        <fullName evidence="5">Deoxyuridine 5'-triphosphate nucleotidohydrolase</fullName>
        <shortName evidence="5">dUTPase</shortName>
        <ecNumber evidence="5">3.6.1.23</ecNumber>
    </recommendedName>
    <alternativeName>
        <fullName evidence="5">dUTP pyrophosphatase</fullName>
    </alternativeName>
</protein>
<comment type="function">
    <text evidence="5">Involved in nucleotide metabolism via production of dUMP, the immediate precursor of thymidine nucleotides, and decreases the intracellular concentration of dUTP so that uracil cannot be incorporated into DNA.</text>
</comment>
<dbReference type="Pfam" id="PF00692">
    <property type="entry name" value="dUTPase"/>
    <property type="match status" value="1"/>
</dbReference>
<keyword evidence="3 5" id="KW-0378">Hydrolase</keyword>
<dbReference type="InterPro" id="IPR029054">
    <property type="entry name" value="dUTPase-like"/>
</dbReference>
<comment type="catalytic activity">
    <reaction evidence="5">
        <text>dUTP + H2O = dUMP + diphosphate + H(+)</text>
        <dbReference type="Rhea" id="RHEA:10248"/>
        <dbReference type="ChEBI" id="CHEBI:15377"/>
        <dbReference type="ChEBI" id="CHEBI:15378"/>
        <dbReference type="ChEBI" id="CHEBI:33019"/>
        <dbReference type="ChEBI" id="CHEBI:61555"/>
        <dbReference type="ChEBI" id="CHEBI:246422"/>
        <dbReference type="EC" id="3.6.1.23"/>
    </reaction>
</comment>
<evidence type="ECO:0000313" key="8">
    <source>
        <dbReference type="EMBL" id="GBN16690.1"/>
    </source>
</evidence>
<keyword evidence="9" id="KW-1185">Reference proteome</keyword>
<keyword evidence="5" id="KW-0479">Metal-binding</keyword>
<comment type="pathway">
    <text evidence="1 5">Pyrimidine metabolism; dUMP biosynthesis; dUMP from dCTP (dUTP route): step 2/2.</text>
</comment>
<dbReference type="SUPFAM" id="SSF51283">
    <property type="entry name" value="dUTPase-like"/>
    <property type="match status" value="1"/>
</dbReference>
<dbReference type="GO" id="GO:0006226">
    <property type="term" value="P:dUMP biosynthetic process"/>
    <property type="evidence" value="ECO:0007669"/>
    <property type="project" value="UniProtKB-UniRule"/>
</dbReference>
<dbReference type="GO" id="GO:0000287">
    <property type="term" value="F:magnesium ion binding"/>
    <property type="evidence" value="ECO:0007669"/>
    <property type="project" value="UniProtKB-UniRule"/>
</dbReference>
<comment type="caution">
    <text evidence="8">The sequence shown here is derived from an EMBL/GenBank/DDBJ whole genome shotgun (WGS) entry which is preliminary data.</text>
</comment>
<dbReference type="GO" id="GO:0046081">
    <property type="term" value="P:dUTP catabolic process"/>
    <property type="evidence" value="ECO:0007669"/>
    <property type="project" value="UniProtKB-UniRule"/>
</dbReference>
<proteinExistence type="inferred from homology"/>
<dbReference type="GO" id="GO:0004170">
    <property type="term" value="F:dUTP diphosphatase activity"/>
    <property type="evidence" value="ECO:0007669"/>
    <property type="project" value="UniProtKB-UniRule"/>
</dbReference>
<feature type="compositionally biased region" description="Basic and acidic residues" evidence="6">
    <location>
        <begin position="115"/>
        <end position="127"/>
    </location>
</feature>
<evidence type="ECO:0000256" key="5">
    <source>
        <dbReference type="RuleBase" id="RU367024"/>
    </source>
</evidence>
<dbReference type="InterPro" id="IPR008181">
    <property type="entry name" value="dUTPase"/>
</dbReference>